<feature type="domain" description="Antitoxin VbhA" evidence="1">
    <location>
        <begin position="22"/>
        <end position="60"/>
    </location>
</feature>
<proteinExistence type="predicted"/>
<dbReference type="Gene3D" id="1.10.8.1050">
    <property type="entry name" value="Antitoxin VbhA-like"/>
    <property type="match status" value="1"/>
</dbReference>
<comment type="caution">
    <text evidence="2">The sequence shown here is derived from an EMBL/GenBank/DDBJ whole genome shotgun (WGS) entry which is preliminary data.</text>
</comment>
<dbReference type="Proteomes" id="UP001431775">
    <property type="component" value="Unassembled WGS sequence"/>
</dbReference>
<dbReference type="RefSeq" id="WP_281461426.1">
    <property type="nucleotide sequence ID" value="NZ_JASBAN010000001.1"/>
</dbReference>
<protein>
    <recommendedName>
        <fullName evidence="1">Antitoxin VbhA domain-containing protein</fullName>
    </recommendedName>
</protein>
<dbReference type="InterPro" id="IPR043038">
    <property type="entry name" value="VbhA_sf"/>
</dbReference>
<dbReference type="Pfam" id="PF18495">
    <property type="entry name" value="VbhA"/>
    <property type="match status" value="1"/>
</dbReference>
<evidence type="ECO:0000313" key="3">
    <source>
        <dbReference type="Proteomes" id="UP001431775"/>
    </source>
</evidence>
<reference evidence="2" key="1">
    <citation type="submission" date="2023-05" db="EMBL/GenBank/DDBJ databases">
        <title>Whole genome sequence of Commensalibacter sp.</title>
        <authorList>
            <person name="Charoenyingcharoen P."/>
            <person name="Yukphan P."/>
        </authorList>
    </citation>
    <scope>NUCLEOTIDE SEQUENCE</scope>
    <source>
        <strain evidence="2">TBRC 10068</strain>
    </source>
</reference>
<name>A0ABT6Q4K8_9PROT</name>
<sequence length="76" mass="8772">MTKVKLSEKEIAHRLDAHKMSIADLRLDGLEPCKEQIEDGIAYAKGEITEEERIDRMEARLKKIIPHYNGNPLRNT</sequence>
<organism evidence="2 3">
    <name type="scientific">Commensalibacter nepenthis</name>
    <dbReference type="NCBI Taxonomy" id="3043872"/>
    <lineage>
        <taxon>Bacteria</taxon>
        <taxon>Pseudomonadati</taxon>
        <taxon>Pseudomonadota</taxon>
        <taxon>Alphaproteobacteria</taxon>
        <taxon>Acetobacterales</taxon>
        <taxon>Acetobacteraceae</taxon>
    </lineage>
</organism>
<dbReference type="InterPro" id="IPR033788">
    <property type="entry name" value="VbhA-like"/>
</dbReference>
<evidence type="ECO:0000313" key="2">
    <source>
        <dbReference type="EMBL" id="MDI2111734.1"/>
    </source>
</evidence>
<evidence type="ECO:0000259" key="1">
    <source>
        <dbReference type="Pfam" id="PF18495"/>
    </source>
</evidence>
<accession>A0ABT6Q4K8</accession>
<dbReference type="CDD" id="cd11586">
    <property type="entry name" value="VbhA_like"/>
    <property type="match status" value="1"/>
</dbReference>
<dbReference type="EMBL" id="JASBAN010000001">
    <property type="protein sequence ID" value="MDI2111734.1"/>
    <property type="molecule type" value="Genomic_DNA"/>
</dbReference>
<gene>
    <name evidence="2" type="ORF">QJV33_00255</name>
</gene>
<dbReference type="InterPro" id="IPR041535">
    <property type="entry name" value="VbhA"/>
</dbReference>
<keyword evidence="3" id="KW-1185">Reference proteome</keyword>